<dbReference type="PATRIC" id="fig|49547.3.peg.1975"/>
<dbReference type="STRING" id="49547.MBCUR_18690"/>
<dbReference type="Pfam" id="PF17761">
    <property type="entry name" value="DUF1016_N"/>
    <property type="match status" value="1"/>
</dbReference>
<name>A0A165Z1P2_9EURY</name>
<dbReference type="PANTHER" id="PTHR30547">
    <property type="entry name" value="UNCHARACTERIZED PROTEIN YHCG-RELATED"/>
    <property type="match status" value="1"/>
</dbReference>
<dbReference type="AlphaFoldDB" id="A0A165Z1P2"/>
<dbReference type="InterPro" id="IPR053148">
    <property type="entry name" value="PD-DEXK-like_domain"/>
</dbReference>
<evidence type="ECO:0000313" key="3">
    <source>
        <dbReference type="Proteomes" id="UP000077245"/>
    </source>
</evidence>
<gene>
    <name evidence="2" type="ORF">MBCUR_18690</name>
</gene>
<accession>A0A165Z1P2</accession>
<dbReference type="PANTHER" id="PTHR30547:SF5">
    <property type="entry name" value="NUCLEASE YHCG-RELATED"/>
    <property type="match status" value="1"/>
</dbReference>
<evidence type="ECO:0000313" key="2">
    <source>
        <dbReference type="EMBL" id="KZX10134.1"/>
    </source>
</evidence>
<evidence type="ECO:0000259" key="1">
    <source>
        <dbReference type="Pfam" id="PF17761"/>
    </source>
</evidence>
<dbReference type="EMBL" id="LWMV01000222">
    <property type="protein sequence ID" value="KZX10134.1"/>
    <property type="molecule type" value="Genomic_DNA"/>
</dbReference>
<comment type="caution">
    <text evidence="2">The sequence shown here is derived from an EMBL/GenBank/DDBJ whole genome shotgun (WGS) entry which is preliminary data.</text>
</comment>
<feature type="domain" description="YhcG N-terminal" evidence="1">
    <location>
        <begin position="1"/>
        <end position="67"/>
    </location>
</feature>
<protein>
    <recommendedName>
        <fullName evidence="1">YhcG N-terminal domain-containing protein</fullName>
    </recommendedName>
</protein>
<sequence>MLKFYREYKDNEKLQPLVGEISWTKHILIMQKCKDSQMREFYILATKKFGWTKSVLIHQIESQAYERFLINQTNYDKTLSPEIKNQAKLAVKDEYIFDFLDLGEDYSERQLELGLIKNIRSFYLKWEINLLL</sequence>
<dbReference type="Proteomes" id="UP000077245">
    <property type="component" value="Unassembled WGS sequence"/>
</dbReference>
<keyword evidence="3" id="KW-1185">Reference proteome</keyword>
<dbReference type="InterPro" id="IPR041527">
    <property type="entry name" value="YhcG_N"/>
</dbReference>
<proteinExistence type="predicted"/>
<organism evidence="2 3">
    <name type="scientific">Methanobrevibacter curvatus</name>
    <dbReference type="NCBI Taxonomy" id="49547"/>
    <lineage>
        <taxon>Archaea</taxon>
        <taxon>Methanobacteriati</taxon>
        <taxon>Methanobacteriota</taxon>
        <taxon>Methanomada group</taxon>
        <taxon>Methanobacteria</taxon>
        <taxon>Methanobacteriales</taxon>
        <taxon>Methanobacteriaceae</taxon>
        <taxon>Methanobrevibacter</taxon>
    </lineage>
</organism>
<reference evidence="2 3" key="1">
    <citation type="submission" date="2016-04" db="EMBL/GenBank/DDBJ databases">
        <title>Genome sequence of Methanobrevibacter curvatus DSM 11111.</title>
        <authorList>
            <person name="Poehlein A."/>
            <person name="Seedorf H."/>
            <person name="Daniel R."/>
        </authorList>
    </citation>
    <scope>NUCLEOTIDE SEQUENCE [LARGE SCALE GENOMIC DNA]</scope>
    <source>
        <strain evidence="2 3">DSM 11111</strain>
    </source>
</reference>
<dbReference type="OrthoDB" id="359256at2157"/>